<reference evidence="4 5" key="1">
    <citation type="submission" date="2023-01" db="EMBL/GenBank/DDBJ databases">
        <title>Analysis of 21 Apiospora genomes using comparative genomics revels a genus with tremendous synthesis potential of carbohydrate active enzymes and secondary metabolites.</title>
        <authorList>
            <person name="Sorensen T."/>
        </authorList>
    </citation>
    <scope>NUCLEOTIDE SEQUENCE [LARGE SCALE GENOMIC DNA]</scope>
    <source>
        <strain evidence="4 5">CBS 33761</strain>
    </source>
</reference>
<sequence>MHTPSILLSALALAQAAAAAPSVMMRRQAAPTNNCTNVQVFVARGSLEEIPGRQGKLVDAVCGDMPAGTTCGSTDIQYPATFDAYCKSVGSGVAFALKAVEDYAKACPDSKMVLTGYSQGAHLMGDVLSGAGGLIPNQNCTQATTAPLAADVAQKVMAVTLFGDVRHTGNQTYNLAEGAGKSGILPRVGAQLTGLNVHSNKIHSWCNAQDPVCSSGNVMDQHLTYFDQFTPDAAAFIKSKL</sequence>
<evidence type="ECO:0000256" key="1">
    <source>
        <dbReference type="ARBA" id="ARBA00022801"/>
    </source>
</evidence>
<feature type="chain" id="PRO_5046499421" evidence="3">
    <location>
        <begin position="20"/>
        <end position="241"/>
    </location>
</feature>
<dbReference type="GO" id="GO:0016787">
    <property type="term" value="F:hydrolase activity"/>
    <property type="evidence" value="ECO:0007669"/>
    <property type="project" value="UniProtKB-KW"/>
</dbReference>
<name>A0ABR1TC63_9PEZI</name>
<proteinExistence type="predicted"/>
<dbReference type="Proteomes" id="UP001444661">
    <property type="component" value="Unassembled WGS sequence"/>
</dbReference>
<evidence type="ECO:0000313" key="5">
    <source>
        <dbReference type="Proteomes" id="UP001444661"/>
    </source>
</evidence>
<comment type="caution">
    <text evidence="4">The sequence shown here is derived from an EMBL/GenBank/DDBJ whole genome shotgun (WGS) entry which is preliminary data.</text>
</comment>
<dbReference type="InterPro" id="IPR000675">
    <property type="entry name" value="Cutinase/axe"/>
</dbReference>
<dbReference type="EMBL" id="JAQQWK010000003">
    <property type="protein sequence ID" value="KAK8044203.1"/>
    <property type="molecule type" value="Genomic_DNA"/>
</dbReference>
<dbReference type="Gene3D" id="3.40.50.1820">
    <property type="entry name" value="alpha/beta hydrolase"/>
    <property type="match status" value="1"/>
</dbReference>
<evidence type="ECO:0000256" key="3">
    <source>
        <dbReference type="SAM" id="SignalP"/>
    </source>
</evidence>
<dbReference type="Pfam" id="PF01083">
    <property type="entry name" value="Cutinase"/>
    <property type="match status" value="1"/>
</dbReference>
<dbReference type="InterPro" id="IPR029058">
    <property type="entry name" value="AB_hydrolase_fold"/>
</dbReference>
<dbReference type="SMART" id="SM01110">
    <property type="entry name" value="Cutinase"/>
    <property type="match status" value="1"/>
</dbReference>
<dbReference type="SUPFAM" id="SSF53474">
    <property type="entry name" value="alpha/beta-Hydrolases"/>
    <property type="match status" value="1"/>
</dbReference>
<dbReference type="PANTHER" id="PTHR33630:SF9">
    <property type="entry name" value="CUTINASE 4"/>
    <property type="match status" value="1"/>
</dbReference>
<dbReference type="PANTHER" id="PTHR33630">
    <property type="entry name" value="CUTINASE RV1984C-RELATED-RELATED"/>
    <property type="match status" value="1"/>
</dbReference>
<accession>A0ABR1TC63</accession>
<keyword evidence="2" id="KW-1015">Disulfide bond</keyword>
<keyword evidence="5" id="KW-1185">Reference proteome</keyword>
<protein>
    <submittedName>
        <fullName evidence="4">Alpha/Beta hydrolase protein</fullName>
    </submittedName>
</protein>
<organism evidence="4 5">
    <name type="scientific">Apiospora rasikravindrae</name>
    <dbReference type="NCBI Taxonomy" id="990691"/>
    <lineage>
        <taxon>Eukaryota</taxon>
        <taxon>Fungi</taxon>
        <taxon>Dikarya</taxon>
        <taxon>Ascomycota</taxon>
        <taxon>Pezizomycotina</taxon>
        <taxon>Sordariomycetes</taxon>
        <taxon>Xylariomycetidae</taxon>
        <taxon>Amphisphaeriales</taxon>
        <taxon>Apiosporaceae</taxon>
        <taxon>Apiospora</taxon>
    </lineage>
</organism>
<evidence type="ECO:0000256" key="2">
    <source>
        <dbReference type="ARBA" id="ARBA00023157"/>
    </source>
</evidence>
<gene>
    <name evidence="4" type="ORF">PG993_004227</name>
</gene>
<keyword evidence="1 4" id="KW-0378">Hydrolase</keyword>
<feature type="signal peptide" evidence="3">
    <location>
        <begin position="1"/>
        <end position="19"/>
    </location>
</feature>
<evidence type="ECO:0000313" key="4">
    <source>
        <dbReference type="EMBL" id="KAK8044203.1"/>
    </source>
</evidence>
<keyword evidence="3" id="KW-0732">Signal</keyword>